<proteinExistence type="predicted"/>
<feature type="region of interest" description="Disordered" evidence="3">
    <location>
        <begin position="98"/>
        <end position="124"/>
    </location>
</feature>
<evidence type="ECO:0000313" key="5">
    <source>
        <dbReference type="Proteomes" id="UP001190700"/>
    </source>
</evidence>
<feature type="coiled-coil region" evidence="2">
    <location>
        <begin position="501"/>
        <end position="535"/>
    </location>
</feature>
<dbReference type="PANTHER" id="PTHR32083">
    <property type="entry name" value="CILIA AND FLAGELLA-ASSOCIATED PROTEIN 58-RELATED"/>
    <property type="match status" value="1"/>
</dbReference>
<keyword evidence="1 2" id="KW-0175">Coiled coil</keyword>
<feature type="non-terminal residue" evidence="4">
    <location>
        <position position="548"/>
    </location>
</feature>
<evidence type="ECO:0000313" key="4">
    <source>
        <dbReference type="EMBL" id="KAK3264205.1"/>
    </source>
</evidence>
<dbReference type="GO" id="GO:0005856">
    <property type="term" value="C:cytoskeleton"/>
    <property type="evidence" value="ECO:0007669"/>
    <property type="project" value="TreeGrafter"/>
</dbReference>
<feature type="coiled-coil region" evidence="2">
    <location>
        <begin position="39"/>
        <end position="66"/>
    </location>
</feature>
<evidence type="ECO:0000256" key="3">
    <source>
        <dbReference type="SAM" id="MobiDB-lite"/>
    </source>
</evidence>
<organism evidence="4 5">
    <name type="scientific">Cymbomonas tetramitiformis</name>
    <dbReference type="NCBI Taxonomy" id="36881"/>
    <lineage>
        <taxon>Eukaryota</taxon>
        <taxon>Viridiplantae</taxon>
        <taxon>Chlorophyta</taxon>
        <taxon>Pyramimonadophyceae</taxon>
        <taxon>Pyramimonadales</taxon>
        <taxon>Pyramimonadaceae</taxon>
        <taxon>Cymbomonas</taxon>
    </lineage>
</organism>
<feature type="region of interest" description="Disordered" evidence="3">
    <location>
        <begin position="1"/>
        <end position="31"/>
    </location>
</feature>
<sequence>MLPAITNLPKIPGVGDLANAPEDSPRDGGQSWRLTGQLSNRLEDALDNVEKEVNAGLREVDAALRANDKMKLTASTPTPVVDPALIRAKQLIDRPQSMPHFTQPIQSKRTKNSRRNDGTISKQGYVFTDPNAKLRGVRPRNMPLSAQPGQLSKKTMESHSISCSTQAAPLAWSRFYFPDHQQGTLSLMGSNSFFQYMDVYVPENMSVEDRPYSLVAEGIPSWLKEEWLRLYYVDNMMDQPGRSASWGKVKVYDAAETLRNDFDYWADDATAERMHLEGFVKFIARLQPRSSRDERPLNKLHRGLLVFLAKQLTSASQDSADLYHAKEQRLKEKMARELMELQQRLEAQIADLLSQHEIEDATRKRVQQTMGKLNQGLRASIKSSADEKLMVSMNAQANLRAKYEKLEKEHEELQAERRQQDDVIAELRAQLQEAAGTIGTYSDGKLKLESKLEEKMEQILKLEAELDELRPLTALAEKATVYFDDLQTAQKELDEIKRATRKRTTESLEAAKEQMKHLNREFEKTQATVKAEADKQLKAMLAEQQVFE</sequence>
<feature type="coiled-coil region" evidence="2">
    <location>
        <begin position="389"/>
        <end position="465"/>
    </location>
</feature>
<dbReference type="Proteomes" id="UP001190700">
    <property type="component" value="Unassembled WGS sequence"/>
</dbReference>
<feature type="coiled-coil region" evidence="2">
    <location>
        <begin position="324"/>
        <end position="355"/>
    </location>
</feature>
<accession>A0AAE0FQV8</accession>
<evidence type="ECO:0000256" key="1">
    <source>
        <dbReference type="ARBA" id="ARBA00023054"/>
    </source>
</evidence>
<name>A0AAE0FQV8_9CHLO</name>
<dbReference type="PANTHER" id="PTHR32083:SF0">
    <property type="entry name" value="CILIA AND FLAGELLA-ASSOCIATED PROTEIN 58"/>
    <property type="match status" value="1"/>
</dbReference>
<dbReference type="AlphaFoldDB" id="A0AAE0FQV8"/>
<comment type="caution">
    <text evidence="4">The sequence shown here is derived from an EMBL/GenBank/DDBJ whole genome shotgun (WGS) entry which is preliminary data.</text>
</comment>
<reference evidence="4 5" key="1">
    <citation type="journal article" date="2015" name="Genome Biol. Evol.">
        <title>Comparative Genomics of a Bacterivorous Green Alga Reveals Evolutionary Causalities and Consequences of Phago-Mixotrophic Mode of Nutrition.</title>
        <authorList>
            <person name="Burns J.A."/>
            <person name="Paasch A."/>
            <person name="Narechania A."/>
            <person name="Kim E."/>
        </authorList>
    </citation>
    <scope>NUCLEOTIDE SEQUENCE [LARGE SCALE GENOMIC DNA]</scope>
    <source>
        <strain evidence="4 5">PLY_AMNH</strain>
    </source>
</reference>
<protein>
    <submittedName>
        <fullName evidence="4">Uncharacterized protein</fullName>
    </submittedName>
</protein>
<evidence type="ECO:0000256" key="2">
    <source>
        <dbReference type="SAM" id="Coils"/>
    </source>
</evidence>
<keyword evidence="5" id="KW-1185">Reference proteome</keyword>
<dbReference type="EMBL" id="LGRX02014721">
    <property type="protein sequence ID" value="KAK3264205.1"/>
    <property type="molecule type" value="Genomic_DNA"/>
</dbReference>
<gene>
    <name evidence="4" type="ORF">CYMTET_27039</name>
</gene>